<dbReference type="Proteomes" id="UP000314294">
    <property type="component" value="Unassembled WGS sequence"/>
</dbReference>
<name>A0A4Z2IDS8_9TELE</name>
<gene>
    <name evidence="2" type="ORF">EYF80_013527</name>
</gene>
<dbReference type="EMBL" id="SRLO01000095">
    <property type="protein sequence ID" value="TNN76239.1"/>
    <property type="molecule type" value="Genomic_DNA"/>
</dbReference>
<accession>A0A4Z2IDS8</accession>
<evidence type="ECO:0000256" key="1">
    <source>
        <dbReference type="SAM" id="MobiDB-lite"/>
    </source>
</evidence>
<evidence type="ECO:0000313" key="3">
    <source>
        <dbReference type="Proteomes" id="UP000314294"/>
    </source>
</evidence>
<dbReference type="AlphaFoldDB" id="A0A4Z2IDS8"/>
<organism evidence="2 3">
    <name type="scientific">Liparis tanakae</name>
    <name type="common">Tanaka's snailfish</name>
    <dbReference type="NCBI Taxonomy" id="230148"/>
    <lineage>
        <taxon>Eukaryota</taxon>
        <taxon>Metazoa</taxon>
        <taxon>Chordata</taxon>
        <taxon>Craniata</taxon>
        <taxon>Vertebrata</taxon>
        <taxon>Euteleostomi</taxon>
        <taxon>Actinopterygii</taxon>
        <taxon>Neopterygii</taxon>
        <taxon>Teleostei</taxon>
        <taxon>Neoteleostei</taxon>
        <taxon>Acanthomorphata</taxon>
        <taxon>Eupercaria</taxon>
        <taxon>Perciformes</taxon>
        <taxon>Cottioidei</taxon>
        <taxon>Cottales</taxon>
        <taxon>Liparidae</taxon>
        <taxon>Liparis</taxon>
    </lineage>
</organism>
<comment type="caution">
    <text evidence="2">The sequence shown here is derived from an EMBL/GenBank/DDBJ whole genome shotgun (WGS) entry which is preliminary data.</text>
</comment>
<protein>
    <submittedName>
        <fullName evidence="2">Uncharacterized protein</fullName>
    </submittedName>
</protein>
<reference evidence="2 3" key="1">
    <citation type="submission" date="2019-03" db="EMBL/GenBank/DDBJ databases">
        <title>First draft genome of Liparis tanakae, snailfish: a comprehensive survey of snailfish specific genes.</title>
        <authorList>
            <person name="Kim W."/>
            <person name="Song I."/>
            <person name="Jeong J.-H."/>
            <person name="Kim D."/>
            <person name="Kim S."/>
            <person name="Ryu S."/>
            <person name="Song J.Y."/>
            <person name="Lee S.K."/>
        </authorList>
    </citation>
    <scope>NUCLEOTIDE SEQUENCE [LARGE SCALE GENOMIC DNA]</scope>
    <source>
        <tissue evidence="2">Muscle</tissue>
    </source>
</reference>
<sequence length="60" mass="6703">MGLQQDGEELPWTAVEGIYTDCLRRGKQINTDMHAFTHTKSITGEGFPEGSVTRQQVEAH</sequence>
<evidence type="ECO:0000313" key="2">
    <source>
        <dbReference type="EMBL" id="TNN76239.1"/>
    </source>
</evidence>
<feature type="region of interest" description="Disordered" evidence="1">
    <location>
        <begin position="40"/>
        <end position="60"/>
    </location>
</feature>
<keyword evidence="3" id="KW-1185">Reference proteome</keyword>
<proteinExistence type="predicted"/>